<dbReference type="InterPro" id="IPR018736">
    <property type="entry name" value="DUF2279_periplasmic_lipo"/>
</dbReference>
<dbReference type="Pfam" id="PF10043">
    <property type="entry name" value="DUF2279"/>
    <property type="match status" value="1"/>
</dbReference>
<evidence type="ECO:0000313" key="2">
    <source>
        <dbReference type="Proteomes" id="UP001596405"/>
    </source>
</evidence>
<accession>A0ABW2DHU5</accession>
<proteinExistence type="predicted"/>
<dbReference type="Proteomes" id="UP001596405">
    <property type="component" value="Unassembled WGS sequence"/>
</dbReference>
<protein>
    <submittedName>
        <fullName evidence="1">DUF2279 domain-containing protein</fullName>
    </submittedName>
</protein>
<dbReference type="RefSeq" id="WP_066619317.1">
    <property type="nucleotide sequence ID" value="NZ_JBHSYQ010000003.1"/>
</dbReference>
<reference evidence="2" key="1">
    <citation type="journal article" date="2019" name="Int. J. Syst. Evol. Microbiol.">
        <title>The Global Catalogue of Microorganisms (GCM) 10K type strain sequencing project: providing services to taxonomists for standard genome sequencing and annotation.</title>
        <authorList>
            <consortium name="The Broad Institute Genomics Platform"/>
            <consortium name="The Broad Institute Genome Sequencing Center for Infectious Disease"/>
            <person name="Wu L."/>
            <person name="Ma J."/>
        </authorList>
    </citation>
    <scope>NUCLEOTIDE SEQUENCE [LARGE SCALE GENOMIC DNA]</scope>
    <source>
        <strain evidence="2">CGMCC 4.7393</strain>
    </source>
</reference>
<name>A0ABW2DHU5_9BACT</name>
<keyword evidence="2" id="KW-1185">Reference proteome</keyword>
<evidence type="ECO:0000313" key="1">
    <source>
        <dbReference type="EMBL" id="MFC6997477.1"/>
    </source>
</evidence>
<sequence length="326" mass="37230">MNLLPAPVKLFLVVLFTSVTCLGQQSVERLASDTANTHTEAQNLETDTVRLQVNKKRLTSLIAAEGGFYVAGITYLQFVWYRDHERVPFHFYNDTKGYLQIDKLGHVYGAYIESYIGYHWLKSAGVSRKKALLFGGTLGLVLQTPIEVFDGLYEGYGFSWADMAANAVGSGLVIGNELLFQEQLVKYKFSYWESPYAEMAHGYLGDNTLERVFLDYNGHTYWLSAPVKKILPAANPVPEWLNLAAGYSANGMFGEFRNRQYYRGKAIPETQRYRQFLLSLDVDWTKIKTDSKLLKIVFTGMTFVKLPFPTLEYSSKGQWKGHWLYY</sequence>
<organism evidence="1 2">
    <name type="scientific">Rufibacter roseus</name>
    <dbReference type="NCBI Taxonomy" id="1567108"/>
    <lineage>
        <taxon>Bacteria</taxon>
        <taxon>Pseudomonadati</taxon>
        <taxon>Bacteroidota</taxon>
        <taxon>Cytophagia</taxon>
        <taxon>Cytophagales</taxon>
        <taxon>Hymenobacteraceae</taxon>
        <taxon>Rufibacter</taxon>
    </lineage>
</organism>
<dbReference type="EMBL" id="JBHSYQ010000003">
    <property type="protein sequence ID" value="MFC6997477.1"/>
    <property type="molecule type" value="Genomic_DNA"/>
</dbReference>
<comment type="caution">
    <text evidence="1">The sequence shown here is derived from an EMBL/GenBank/DDBJ whole genome shotgun (WGS) entry which is preliminary data.</text>
</comment>
<gene>
    <name evidence="1" type="ORF">ACFQHR_07570</name>
</gene>